<keyword evidence="1" id="KW-0472">Membrane</keyword>
<reference evidence="3" key="1">
    <citation type="journal article" date="2019" name="Int. J. Syst. Evol. Microbiol.">
        <title>The Global Catalogue of Microorganisms (GCM) 10K type strain sequencing project: providing services to taxonomists for standard genome sequencing and annotation.</title>
        <authorList>
            <consortium name="The Broad Institute Genomics Platform"/>
            <consortium name="The Broad Institute Genome Sequencing Center for Infectious Disease"/>
            <person name="Wu L."/>
            <person name="Ma J."/>
        </authorList>
    </citation>
    <scope>NUCLEOTIDE SEQUENCE [LARGE SCALE GENOMIC DNA]</scope>
    <source>
        <strain evidence="3">CCUG 46385</strain>
    </source>
</reference>
<name>A0ABV9QLF8_9FIRM</name>
<evidence type="ECO:0008006" key="4">
    <source>
        <dbReference type="Google" id="ProtNLM"/>
    </source>
</evidence>
<organism evidence="2 3">
    <name type="scientific">Filifactor villosus</name>
    <dbReference type="NCBI Taxonomy" id="29374"/>
    <lineage>
        <taxon>Bacteria</taxon>
        <taxon>Bacillati</taxon>
        <taxon>Bacillota</taxon>
        <taxon>Clostridia</taxon>
        <taxon>Peptostreptococcales</taxon>
        <taxon>Filifactoraceae</taxon>
        <taxon>Filifactor</taxon>
    </lineage>
</organism>
<accession>A0ABV9QLF8</accession>
<protein>
    <recommendedName>
        <fullName evidence="4">Type 4 fimbrial biogenesis protein PilX N-terminal domain-containing protein</fullName>
    </recommendedName>
</protein>
<keyword evidence="3" id="KW-1185">Reference proteome</keyword>
<keyword evidence="1" id="KW-1133">Transmembrane helix</keyword>
<evidence type="ECO:0000313" key="2">
    <source>
        <dbReference type="EMBL" id="MFC4805150.1"/>
    </source>
</evidence>
<dbReference type="Proteomes" id="UP001595916">
    <property type="component" value="Unassembled WGS sequence"/>
</dbReference>
<evidence type="ECO:0000313" key="3">
    <source>
        <dbReference type="Proteomes" id="UP001595916"/>
    </source>
</evidence>
<comment type="caution">
    <text evidence="2">The sequence shown here is derived from an EMBL/GenBank/DDBJ whole genome shotgun (WGS) entry which is preliminary data.</text>
</comment>
<keyword evidence="1" id="KW-0812">Transmembrane</keyword>
<dbReference type="EMBL" id="JBHSHL010000034">
    <property type="protein sequence ID" value="MFC4805150.1"/>
    <property type="molecule type" value="Genomic_DNA"/>
</dbReference>
<dbReference type="RefSeq" id="WP_379788691.1">
    <property type="nucleotide sequence ID" value="NZ_JBHSHL010000034.1"/>
</dbReference>
<gene>
    <name evidence="2" type="ORF">ACFO4R_08640</name>
</gene>
<evidence type="ECO:0000256" key="1">
    <source>
        <dbReference type="SAM" id="Phobius"/>
    </source>
</evidence>
<proteinExistence type="predicted"/>
<feature type="transmembrane region" description="Helical" evidence="1">
    <location>
        <begin position="12"/>
        <end position="36"/>
    </location>
</feature>
<sequence length="162" mass="18145">MKTKKYSKHKGGAFVLIMAVMVFITMASVLIANLAFNNRYQAVHQSEGIQLYYMTKSGLDSVSEVLTNDRGSIRISDYAAKDPNMKVPDISFFDGKGEQIGTCKIRVKRVLRDTGGAKEPWIEIKADTTMKDIRGGKDLRRIGQLNISVKNPLIREYDIAVN</sequence>